<dbReference type="OrthoDB" id="5426911at2759"/>
<evidence type="ECO:0000256" key="2">
    <source>
        <dbReference type="SAM" id="SignalP"/>
    </source>
</evidence>
<protein>
    <submittedName>
        <fullName evidence="3">Uncharacterized protein</fullName>
    </submittedName>
</protein>
<dbReference type="AlphaFoldDB" id="A0A8H4J2E8"/>
<name>A0A8H4J2E8_9PEZI</name>
<organism evidence="3 4">
    <name type="scientific">Botryosphaeria dothidea</name>
    <dbReference type="NCBI Taxonomy" id="55169"/>
    <lineage>
        <taxon>Eukaryota</taxon>
        <taxon>Fungi</taxon>
        <taxon>Dikarya</taxon>
        <taxon>Ascomycota</taxon>
        <taxon>Pezizomycotina</taxon>
        <taxon>Dothideomycetes</taxon>
        <taxon>Dothideomycetes incertae sedis</taxon>
        <taxon>Botryosphaeriales</taxon>
        <taxon>Botryosphaeriaceae</taxon>
        <taxon>Botryosphaeria</taxon>
    </lineage>
</organism>
<keyword evidence="4" id="KW-1185">Reference proteome</keyword>
<feature type="compositionally biased region" description="Pro residues" evidence="1">
    <location>
        <begin position="162"/>
        <end position="172"/>
    </location>
</feature>
<dbReference type="EMBL" id="WWBZ02000008">
    <property type="protein sequence ID" value="KAF4311777.1"/>
    <property type="molecule type" value="Genomic_DNA"/>
</dbReference>
<reference evidence="3" key="1">
    <citation type="submission" date="2020-04" db="EMBL/GenBank/DDBJ databases">
        <title>Genome Assembly and Annotation of Botryosphaeria dothidea sdau 11-99, a Latent Pathogen of Apple Fruit Ring Rot in China.</title>
        <authorList>
            <person name="Yu C."/>
            <person name="Diao Y."/>
            <person name="Lu Q."/>
            <person name="Zhao J."/>
            <person name="Cui S."/>
            <person name="Peng C."/>
            <person name="He B."/>
            <person name="Liu H."/>
        </authorList>
    </citation>
    <scope>NUCLEOTIDE SEQUENCE [LARGE SCALE GENOMIC DNA]</scope>
    <source>
        <strain evidence="3">Sdau11-99</strain>
    </source>
</reference>
<evidence type="ECO:0000313" key="4">
    <source>
        <dbReference type="Proteomes" id="UP000572817"/>
    </source>
</evidence>
<accession>A0A8H4J2E8</accession>
<keyword evidence="2" id="KW-0732">Signal</keyword>
<feature type="region of interest" description="Disordered" evidence="1">
    <location>
        <begin position="154"/>
        <end position="176"/>
    </location>
</feature>
<dbReference type="Proteomes" id="UP000572817">
    <property type="component" value="Unassembled WGS sequence"/>
</dbReference>
<feature type="chain" id="PRO_5034439154" evidence="2">
    <location>
        <begin position="27"/>
        <end position="597"/>
    </location>
</feature>
<evidence type="ECO:0000313" key="3">
    <source>
        <dbReference type="EMBL" id="KAF4311777.1"/>
    </source>
</evidence>
<feature type="signal peptide" evidence="2">
    <location>
        <begin position="1"/>
        <end position="26"/>
    </location>
</feature>
<comment type="caution">
    <text evidence="3">The sequence shown here is derived from an EMBL/GenBank/DDBJ whole genome shotgun (WGS) entry which is preliminary data.</text>
</comment>
<gene>
    <name evidence="3" type="ORF">GTA08_BOTSDO12565</name>
</gene>
<evidence type="ECO:0000256" key="1">
    <source>
        <dbReference type="SAM" id="MobiDB-lite"/>
    </source>
</evidence>
<proteinExistence type="predicted"/>
<sequence length="597" mass="67651">MALSTSALFPLIPWLLLVLNASSVCGDEYRYIFTYGIDPVVCHAGISIFTDTVFTRSYLVWLRWVECASSGDLNGPRLTYTISDEQKPYSYSIPLGQSGENEGQYAYEIGIDQEQVIADFIIPAMVPRVNMVVDSQGVPQWFCEYRQGGLQIAQNDGSAVPPREPPPNPDPGPSGQGSWIGLWAARAVDANIIAYQDARIEPLIAEIGRCARAGDIAASIAARARCSANLFFSNDVEDARSDEYEIDQDGAAQVYIRDLERLLVWILNNSRLGDLTLWAEFLKLGAAARAAVARPEVHKEYNARKRFCIGWAAVAIGLERRSPALRHYSENVRKHFRVDGKAAHIPDRVASLEPEHREALRGVPIWLDPNDDDFAHLVETEYTSMVTSSMNEAEFSVYALSTLLKNERRNPYYISKESDQCLLPERLVQPVNKPDGHLWIAPPAVSGPSNYSWDIRPDCAYWISLRALRHGFRHKGREHAAVLQKRLTCPYFTLEFKKDSDKNISRAHHQVAIAACIAVYNRWELKRSAVTEWTQRHRDQLGHYCLTFTSSVWDVWHVTPKTFENWSGCRMCHLYSGDCTTRESVVQLIRWINEIHY</sequence>